<gene>
    <name evidence="2" type="ORF">NBG84_34570</name>
</gene>
<name>A0ABT0UXP6_9ACTN</name>
<evidence type="ECO:0000313" key="3">
    <source>
        <dbReference type="Proteomes" id="UP001431429"/>
    </source>
</evidence>
<proteinExistence type="predicted"/>
<evidence type="ECO:0008006" key="4">
    <source>
        <dbReference type="Google" id="ProtNLM"/>
    </source>
</evidence>
<comment type="caution">
    <text evidence="2">The sequence shown here is derived from an EMBL/GenBank/DDBJ whole genome shotgun (WGS) entry which is preliminary data.</text>
</comment>
<keyword evidence="1" id="KW-1133">Transmembrane helix</keyword>
<protein>
    <recommendedName>
        <fullName evidence="4">Secreted protein</fullName>
    </recommendedName>
</protein>
<evidence type="ECO:0000313" key="2">
    <source>
        <dbReference type="EMBL" id="MCM2393343.1"/>
    </source>
</evidence>
<dbReference type="EMBL" id="JAMQAW010000070">
    <property type="protein sequence ID" value="MCM2393343.1"/>
    <property type="molecule type" value="Genomic_DNA"/>
</dbReference>
<accession>A0ABT0UXP6</accession>
<dbReference type="RefSeq" id="WP_250923638.1">
    <property type="nucleotide sequence ID" value="NZ_JAMQAW010000070.1"/>
</dbReference>
<feature type="transmembrane region" description="Helical" evidence="1">
    <location>
        <begin position="7"/>
        <end position="28"/>
    </location>
</feature>
<keyword evidence="3" id="KW-1185">Reference proteome</keyword>
<evidence type="ECO:0000256" key="1">
    <source>
        <dbReference type="SAM" id="Phobius"/>
    </source>
</evidence>
<keyword evidence="1" id="KW-0472">Membrane</keyword>
<sequence>MRSSSQRLWYIVAGGLVVAIIATVAVIAPRASELWNGKPYSPADPDAVAERVQDRSRDLFLEMRLRDPITPGFNTLRSTRCKRTSLINSGRTDRRAIGVRHNWGVRNIDERAARGAMDTLADRLFGDGWKAGYAYDNNGPDWLEVGSRFEDPVTGDIVAVQWGSSRQMLVIDVESPCARIPGDHPKAAGGRFDWTPKTPFAAPGVS</sequence>
<reference evidence="2" key="1">
    <citation type="submission" date="2022-06" db="EMBL/GenBank/DDBJ databases">
        <title>Genome public.</title>
        <authorList>
            <person name="Sun Q."/>
        </authorList>
    </citation>
    <scope>NUCLEOTIDE SEQUENCE</scope>
    <source>
        <strain evidence="2">CWNU-1</strain>
    </source>
</reference>
<keyword evidence="1" id="KW-0812">Transmembrane</keyword>
<dbReference type="Proteomes" id="UP001431429">
    <property type="component" value="Unassembled WGS sequence"/>
</dbReference>
<organism evidence="2 3">
    <name type="scientific">Streptomyces albipurpureus</name>
    <dbReference type="NCBI Taxonomy" id="2897419"/>
    <lineage>
        <taxon>Bacteria</taxon>
        <taxon>Bacillati</taxon>
        <taxon>Actinomycetota</taxon>
        <taxon>Actinomycetes</taxon>
        <taxon>Kitasatosporales</taxon>
        <taxon>Streptomycetaceae</taxon>
        <taxon>Streptomyces</taxon>
    </lineage>
</organism>